<evidence type="ECO:0000313" key="2">
    <source>
        <dbReference type="EMBL" id="SPO37432.1"/>
    </source>
</evidence>
<dbReference type="EMBL" id="OOIP01000007">
    <property type="protein sequence ID" value="SPO37432.1"/>
    <property type="molecule type" value="Genomic_DNA"/>
</dbReference>
<reference evidence="2 3" key="1">
    <citation type="submission" date="2018-03" db="EMBL/GenBank/DDBJ databases">
        <authorList>
            <person name="Guldener U."/>
        </authorList>
    </citation>
    <scope>NUCLEOTIDE SEQUENCE [LARGE SCALE GENOMIC DNA]</scope>
    <source>
        <strain evidence="2 3">DAOM196992</strain>
    </source>
</reference>
<dbReference type="Proteomes" id="UP000323386">
    <property type="component" value="Unassembled WGS sequence"/>
</dbReference>
<sequence length="101" mass="10696">MAYVEVRVRDSDNDEYDDDDDDDEAHQLGSSQQSRRGWAKPGRARPGPRTHAGASPTSAGGGRRAAGSFSPPAPSLASTAGQEATPYQRSNDGVHTRQGQS</sequence>
<accession>A0A5C3EZC9</accession>
<dbReference type="AlphaFoldDB" id="A0A5C3EZC9"/>
<organism evidence="2 3">
    <name type="scientific">Pseudozyma flocculosa</name>
    <dbReference type="NCBI Taxonomy" id="84751"/>
    <lineage>
        <taxon>Eukaryota</taxon>
        <taxon>Fungi</taxon>
        <taxon>Dikarya</taxon>
        <taxon>Basidiomycota</taxon>
        <taxon>Ustilaginomycotina</taxon>
        <taxon>Ustilaginomycetes</taxon>
        <taxon>Ustilaginales</taxon>
        <taxon>Ustilaginaceae</taxon>
        <taxon>Pseudozyma</taxon>
    </lineage>
</organism>
<feature type="compositionally biased region" description="Acidic residues" evidence="1">
    <location>
        <begin position="12"/>
        <end position="24"/>
    </location>
</feature>
<feature type="compositionally biased region" description="Polar residues" evidence="1">
    <location>
        <begin position="76"/>
        <end position="101"/>
    </location>
</feature>
<name>A0A5C3EZC9_9BASI</name>
<evidence type="ECO:0000256" key="1">
    <source>
        <dbReference type="SAM" id="MobiDB-lite"/>
    </source>
</evidence>
<protein>
    <submittedName>
        <fullName evidence="2">Uncharacterized protein</fullName>
    </submittedName>
</protein>
<feature type="compositionally biased region" description="Basic and acidic residues" evidence="1">
    <location>
        <begin position="1"/>
        <end position="11"/>
    </location>
</feature>
<keyword evidence="3" id="KW-1185">Reference proteome</keyword>
<evidence type="ECO:0000313" key="3">
    <source>
        <dbReference type="Proteomes" id="UP000323386"/>
    </source>
</evidence>
<gene>
    <name evidence="2" type="ORF">PSFLO_02905</name>
</gene>
<feature type="region of interest" description="Disordered" evidence="1">
    <location>
        <begin position="1"/>
        <end position="101"/>
    </location>
</feature>
<proteinExistence type="predicted"/>